<dbReference type="Gene3D" id="3.40.50.300">
    <property type="entry name" value="P-loop containing nucleotide triphosphate hydrolases"/>
    <property type="match status" value="1"/>
</dbReference>
<gene>
    <name evidence="6" type="ORF">HNQ66_002870</name>
</gene>
<keyword evidence="3" id="KW-0378">Hydrolase</keyword>
<dbReference type="PANTHER" id="PTHR11086:SF18">
    <property type="entry name" value="DEOXYCYTIDYLATE DEAMINASE"/>
    <property type="match status" value="1"/>
</dbReference>
<dbReference type="Gene3D" id="3.40.140.10">
    <property type="entry name" value="Cytidine Deaminase, domain 2"/>
    <property type="match status" value="1"/>
</dbReference>
<keyword evidence="4" id="KW-0862">Zinc</keyword>
<accession>A0A7W7YW38</accession>
<dbReference type="AlphaFoldDB" id="A0A7W7YW38"/>
<evidence type="ECO:0000256" key="3">
    <source>
        <dbReference type="ARBA" id="ARBA00022801"/>
    </source>
</evidence>
<dbReference type="RefSeq" id="WP_184144838.1">
    <property type="nucleotide sequence ID" value="NZ_JACHIK010000009.1"/>
</dbReference>
<dbReference type="InterPro" id="IPR016193">
    <property type="entry name" value="Cytidine_deaminase-like"/>
</dbReference>
<dbReference type="NCBIfam" id="NF041025">
    <property type="entry name" value="antiphage_deaminase"/>
    <property type="match status" value="1"/>
</dbReference>
<dbReference type="PANTHER" id="PTHR11086">
    <property type="entry name" value="DEOXYCYTIDYLATE DEAMINASE-RELATED"/>
    <property type="match status" value="1"/>
</dbReference>
<dbReference type="GO" id="GO:0005737">
    <property type="term" value="C:cytoplasm"/>
    <property type="evidence" value="ECO:0007669"/>
    <property type="project" value="TreeGrafter"/>
</dbReference>
<evidence type="ECO:0000259" key="5">
    <source>
        <dbReference type="PROSITE" id="PS51747"/>
    </source>
</evidence>
<dbReference type="InterPro" id="IPR002125">
    <property type="entry name" value="CMP_dCMP_dom"/>
</dbReference>
<proteinExistence type="inferred from homology"/>
<dbReference type="InterPro" id="IPR016192">
    <property type="entry name" value="APOBEC/CMP_deaminase_Zn-bd"/>
</dbReference>
<name>A0A7W7YW38_9HYPH</name>
<evidence type="ECO:0000313" key="7">
    <source>
        <dbReference type="Proteomes" id="UP000535406"/>
    </source>
</evidence>
<dbReference type="GO" id="GO:0008270">
    <property type="term" value="F:zinc ion binding"/>
    <property type="evidence" value="ECO:0007669"/>
    <property type="project" value="InterPro"/>
</dbReference>
<evidence type="ECO:0000256" key="4">
    <source>
        <dbReference type="ARBA" id="ARBA00022833"/>
    </source>
</evidence>
<comment type="similarity">
    <text evidence="1">Belongs to the cytidine and deoxycytidylate deaminase family.</text>
</comment>
<reference evidence="6 7" key="1">
    <citation type="submission" date="2020-08" db="EMBL/GenBank/DDBJ databases">
        <title>Genomic Encyclopedia of Type Strains, Phase IV (KMG-IV): sequencing the most valuable type-strain genomes for metagenomic binning, comparative biology and taxonomic classification.</title>
        <authorList>
            <person name="Goeker M."/>
        </authorList>
    </citation>
    <scope>NUCLEOTIDE SEQUENCE [LARGE SCALE GENOMIC DNA]</scope>
    <source>
        <strain evidence="6 7">DSM 21319</strain>
    </source>
</reference>
<keyword evidence="2" id="KW-0479">Metal-binding</keyword>
<protein>
    <submittedName>
        <fullName evidence="6">Deoxycytidylate deaminase</fullName>
    </submittedName>
</protein>
<dbReference type="InterPro" id="IPR015517">
    <property type="entry name" value="dCMP_deaminase-rel"/>
</dbReference>
<organism evidence="6 7">
    <name type="scientific">Shinella fusca</name>
    <dbReference type="NCBI Taxonomy" id="544480"/>
    <lineage>
        <taxon>Bacteria</taxon>
        <taxon>Pseudomonadati</taxon>
        <taxon>Pseudomonadota</taxon>
        <taxon>Alphaproteobacteria</taxon>
        <taxon>Hyphomicrobiales</taxon>
        <taxon>Rhizobiaceae</taxon>
        <taxon>Shinella</taxon>
    </lineage>
</organism>
<dbReference type="PROSITE" id="PS51747">
    <property type="entry name" value="CYT_DCMP_DEAMINASES_2"/>
    <property type="match status" value="1"/>
</dbReference>
<dbReference type="EMBL" id="JACHIK010000009">
    <property type="protein sequence ID" value="MBB5043464.1"/>
    <property type="molecule type" value="Genomic_DNA"/>
</dbReference>
<keyword evidence="7" id="KW-1185">Reference proteome</keyword>
<evidence type="ECO:0000313" key="6">
    <source>
        <dbReference type="EMBL" id="MBB5043464.1"/>
    </source>
</evidence>
<evidence type="ECO:0000256" key="2">
    <source>
        <dbReference type="ARBA" id="ARBA00022723"/>
    </source>
</evidence>
<sequence>METSNETVDNPELVIGLVGPIGVDMDAVIGNLERALVAVHYHTETIHLTKVMEDVLPRYTPDKTSYQNRYLSLIKHADDLRKQVDNQAALACIAISEIIRIRQNKNQTTEPALEAKKARSSPALGTAYIVRQFKREEEITLLRQVYGRKFIQVSVYLDKEERKKQLVKKIKEFGTGIIDDDKAEKDAIDLIAIDNNEVGNDFGQRVSDVFHLGDVFVRGEATKDAAAIVDRFIQAFFGHNGLSPTRAEYGMYAAAGAALRSLDLSRQVGAAVFSQQGEVITLGCNEVPKAFGGTYWADDATQHRDFEEGSDGNHQRKLRVVHDLLERMGNLGFLSEKLTAEGDTTQQVRKLLSESSTADSRIMDIIEFGRIIHAEMSAITDAARLGKPLAGSVLFCTTFPCHMCAKHIVSSGIRRVTFLEPYPKSHAKDLHGDSITFSAAEAENKVLFEPFIGISPRRYRDIFEKKKRKDKDGKAMIWSKGKPVPRIEDMSSAYIENEEPAVSLIWSRLEELTGNGGGAAGEIQPKE</sequence>
<dbReference type="Proteomes" id="UP000535406">
    <property type="component" value="Unassembled WGS sequence"/>
</dbReference>
<comment type="caution">
    <text evidence="6">The sequence shown here is derived from an EMBL/GenBank/DDBJ whole genome shotgun (WGS) entry which is preliminary data.</text>
</comment>
<dbReference type="GO" id="GO:0004132">
    <property type="term" value="F:dCMP deaminase activity"/>
    <property type="evidence" value="ECO:0007669"/>
    <property type="project" value="TreeGrafter"/>
</dbReference>
<dbReference type="InterPro" id="IPR027417">
    <property type="entry name" value="P-loop_NTPase"/>
</dbReference>
<dbReference type="Pfam" id="PF00383">
    <property type="entry name" value="dCMP_cyt_deam_1"/>
    <property type="match status" value="1"/>
</dbReference>
<evidence type="ECO:0000256" key="1">
    <source>
        <dbReference type="ARBA" id="ARBA00006576"/>
    </source>
</evidence>
<feature type="domain" description="CMP/dCMP-type deaminase" evidence="5">
    <location>
        <begin position="245"/>
        <end position="438"/>
    </location>
</feature>
<dbReference type="PROSITE" id="PS00903">
    <property type="entry name" value="CYT_DCMP_DEAMINASES_1"/>
    <property type="match status" value="1"/>
</dbReference>
<dbReference type="SUPFAM" id="SSF53927">
    <property type="entry name" value="Cytidine deaminase-like"/>
    <property type="match status" value="1"/>
</dbReference>